<accession>A0A6H5GYN4</accession>
<evidence type="ECO:0000313" key="1">
    <source>
        <dbReference type="EMBL" id="CAB0009325.1"/>
    </source>
</evidence>
<reference evidence="1 2" key="1">
    <citation type="submission" date="2020-02" db="EMBL/GenBank/DDBJ databases">
        <authorList>
            <person name="Ferguson B K."/>
        </authorList>
    </citation>
    <scope>NUCLEOTIDE SEQUENCE [LARGE SCALE GENOMIC DNA]</scope>
</reference>
<name>A0A6H5GYN4_9HEMI</name>
<feature type="non-terminal residue" evidence="1">
    <location>
        <position position="229"/>
    </location>
</feature>
<sequence length="229" mass="25921">MALKIFDLIEAFGSEKGVFRKGELSYEANHVLQVTYDGAGGEYGVLRANPAREKDLNKNSKNERREIVYSIIKWMPIYERVNMSLAYFACFLLLATSQVALGDDSSYSSDEIMDILTSVNKTVNQIYDMMATQKDRDIQEVERAVAEAYNKQLRTKRDAPSEGSEALDKLQDTFKGFSEDFTSFVKNITSSDLYKQVQKFGEDLQVKGKELGAKIEDTIKNARKDSAEK</sequence>
<keyword evidence="2" id="KW-1185">Reference proteome</keyword>
<dbReference type="OrthoDB" id="6612692at2759"/>
<organism evidence="1 2">
    <name type="scientific">Nesidiocoris tenuis</name>
    <dbReference type="NCBI Taxonomy" id="355587"/>
    <lineage>
        <taxon>Eukaryota</taxon>
        <taxon>Metazoa</taxon>
        <taxon>Ecdysozoa</taxon>
        <taxon>Arthropoda</taxon>
        <taxon>Hexapoda</taxon>
        <taxon>Insecta</taxon>
        <taxon>Pterygota</taxon>
        <taxon>Neoptera</taxon>
        <taxon>Paraneoptera</taxon>
        <taxon>Hemiptera</taxon>
        <taxon>Heteroptera</taxon>
        <taxon>Panheteroptera</taxon>
        <taxon>Cimicomorpha</taxon>
        <taxon>Miridae</taxon>
        <taxon>Dicyphina</taxon>
        <taxon>Nesidiocoris</taxon>
    </lineage>
</organism>
<dbReference type="Proteomes" id="UP000479000">
    <property type="component" value="Unassembled WGS sequence"/>
</dbReference>
<gene>
    <name evidence="1" type="ORF">NTEN_LOCUS14483</name>
</gene>
<proteinExistence type="predicted"/>
<dbReference type="AlphaFoldDB" id="A0A6H5GYN4"/>
<dbReference type="EMBL" id="CADCXU010021685">
    <property type="protein sequence ID" value="CAB0009325.1"/>
    <property type="molecule type" value="Genomic_DNA"/>
</dbReference>
<evidence type="ECO:0000313" key="2">
    <source>
        <dbReference type="Proteomes" id="UP000479000"/>
    </source>
</evidence>
<protein>
    <submittedName>
        <fullName evidence="1">Uncharacterized protein</fullName>
    </submittedName>
</protein>